<name>A0A084Q9Y7_STAC4</name>
<evidence type="ECO:0008006" key="3">
    <source>
        <dbReference type="Google" id="ProtNLM"/>
    </source>
</evidence>
<dbReference type="EMBL" id="KL660890">
    <property type="protein sequence ID" value="KFA60772.1"/>
    <property type="molecule type" value="Genomic_DNA"/>
</dbReference>
<evidence type="ECO:0000313" key="1">
    <source>
        <dbReference type="EMBL" id="KFA60772.1"/>
    </source>
</evidence>
<accession>A0A084Q9Y7</accession>
<proteinExistence type="predicted"/>
<dbReference type="InParanoid" id="A0A084Q9Y7"/>
<protein>
    <recommendedName>
        <fullName evidence="3">F-box domain-containing protein</fullName>
    </recommendedName>
</protein>
<dbReference type="AlphaFoldDB" id="A0A084Q9Y7"/>
<reference evidence="1 2" key="1">
    <citation type="journal article" date="2014" name="BMC Genomics">
        <title>Comparative genome sequencing reveals chemotype-specific gene clusters in the toxigenic black mold Stachybotrys.</title>
        <authorList>
            <person name="Semeiks J."/>
            <person name="Borek D."/>
            <person name="Otwinowski Z."/>
            <person name="Grishin N.V."/>
        </authorList>
    </citation>
    <scope>NUCLEOTIDE SEQUENCE [LARGE SCALE GENOMIC DNA]</scope>
    <source>
        <strain evidence="1 2">IBT 40285</strain>
    </source>
</reference>
<organism evidence="1 2">
    <name type="scientific">Stachybotrys chlorohalonatus (strain IBT 40285)</name>
    <dbReference type="NCBI Taxonomy" id="1283841"/>
    <lineage>
        <taxon>Eukaryota</taxon>
        <taxon>Fungi</taxon>
        <taxon>Dikarya</taxon>
        <taxon>Ascomycota</taxon>
        <taxon>Pezizomycotina</taxon>
        <taxon>Sordariomycetes</taxon>
        <taxon>Hypocreomycetidae</taxon>
        <taxon>Hypocreales</taxon>
        <taxon>Stachybotryaceae</taxon>
        <taxon>Stachybotrys</taxon>
    </lineage>
</organism>
<dbReference type="OrthoDB" id="4802432at2759"/>
<evidence type="ECO:0000313" key="2">
    <source>
        <dbReference type="Proteomes" id="UP000028524"/>
    </source>
</evidence>
<sequence>MNWHHFTRHIQSRINDAVFASASDPLRHPLTRCAAVCKEWQRIFEKKIYQRLMLNQSCLVGFEKILSSTPQRRSCIQHINLRIELRRYTGLDCARFVVPPPIRPNNGVFKAAVVRLFLFLNT</sequence>
<dbReference type="Proteomes" id="UP000028524">
    <property type="component" value="Unassembled WGS sequence"/>
</dbReference>
<keyword evidence="2" id="KW-1185">Reference proteome</keyword>
<gene>
    <name evidence="1" type="ORF">S40285_06311</name>
</gene>
<dbReference type="HOGENOM" id="CLU_2028255_0_0_1"/>